<accession>A0ABZ0L4A0</accession>
<evidence type="ECO:0000313" key="1">
    <source>
        <dbReference type="EMBL" id="WOV86990.1"/>
    </source>
</evidence>
<dbReference type="Proteomes" id="UP001303902">
    <property type="component" value="Chromosome"/>
</dbReference>
<gene>
    <name evidence="1" type="ORF">QWT69_14095</name>
</gene>
<evidence type="ECO:0000313" key="2">
    <source>
        <dbReference type="Proteomes" id="UP001303902"/>
    </source>
</evidence>
<protein>
    <submittedName>
        <fullName evidence="1">Uncharacterized protein</fullName>
    </submittedName>
</protein>
<reference evidence="1 2" key="1">
    <citation type="submission" date="2023-06" db="EMBL/GenBank/DDBJ databases">
        <title>Sporosarcina sp. nov., isolated from Korean tranditional fermented seafood 'Jeotgal'.</title>
        <authorList>
            <person name="Yang A.I."/>
            <person name="Shin N.-R."/>
        </authorList>
    </citation>
    <scope>NUCLEOTIDE SEQUENCE [LARGE SCALE GENOMIC DNA]</scope>
    <source>
        <strain evidence="1 2">T2O-4</strain>
    </source>
</reference>
<proteinExistence type="predicted"/>
<sequence length="155" mass="18262">MMKIIFEIEEDVSVLKNNSIEYYLDSYLQFFVNDRSEKNLIFSTSMHSTILIEFSGLLIELYRTGEKQTLNPFGNASIYTLTKKGPGITINKFDELTNTVEWEYDFNLLEFIKAYIKTLQEYLDSMLVVEVSVRENTNFILLEERLELLKRIDID</sequence>
<organism evidence="1 2">
    <name type="scientific">Sporosarcina oncorhynchi</name>
    <dbReference type="NCBI Taxonomy" id="3056444"/>
    <lineage>
        <taxon>Bacteria</taxon>
        <taxon>Bacillati</taxon>
        <taxon>Bacillota</taxon>
        <taxon>Bacilli</taxon>
        <taxon>Bacillales</taxon>
        <taxon>Caryophanaceae</taxon>
        <taxon>Sporosarcina</taxon>
    </lineage>
</organism>
<dbReference type="EMBL" id="CP129118">
    <property type="protein sequence ID" value="WOV86990.1"/>
    <property type="molecule type" value="Genomic_DNA"/>
</dbReference>
<name>A0ABZ0L4A0_9BACL</name>
<keyword evidence="2" id="KW-1185">Reference proteome</keyword>
<dbReference type="RefSeq" id="WP_317966656.1">
    <property type="nucleotide sequence ID" value="NZ_CP129118.1"/>
</dbReference>